<keyword evidence="12" id="KW-1185">Reference proteome</keyword>
<keyword evidence="9" id="KW-0256">Endoplasmic reticulum</keyword>
<dbReference type="GO" id="GO:0005576">
    <property type="term" value="C:extracellular region"/>
    <property type="evidence" value="ECO:0007669"/>
    <property type="project" value="UniProtKB-SubCell"/>
</dbReference>
<protein>
    <recommendedName>
        <fullName evidence="5">Transmembrane protein 98</fullName>
    </recommendedName>
</protein>
<evidence type="ECO:0000256" key="7">
    <source>
        <dbReference type="ARBA" id="ARBA00022525"/>
    </source>
</evidence>
<organism evidence="12 13">
    <name type="scientific">Hyalella azteca</name>
    <name type="common">Amphipod</name>
    <dbReference type="NCBI Taxonomy" id="294128"/>
    <lineage>
        <taxon>Eukaryota</taxon>
        <taxon>Metazoa</taxon>
        <taxon>Ecdysozoa</taxon>
        <taxon>Arthropoda</taxon>
        <taxon>Crustacea</taxon>
        <taxon>Multicrustacea</taxon>
        <taxon>Malacostraca</taxon>
        <taxon>Eumalacostraca</taxon>
        <taxon>Peracarida</taxon>
        <taxon>Amphipoda</taxon>
        <taxon>Senticaudata</taxon>
        <taxon>Talitrida</taxon>
        <taxon>Talitroidea</taxon>
        <taxon>Hyalellidae</taxon>
        <taxon>Hyalella</taxon>
    </lineage>
</organism>
<keyword evidence="11" id="KW-0472">Membrane</keyword>
<keyword evidence="6" id="KW-1003">Cell membrane</keyword>
<evidence type="ECO:0000256" key="3">
    <source>
        <dbReference type="ARBA" id="ARBA00004648"/>
    </source>
</evidence>
<accession>A0A8B7NBK0</accession>
<evidence type="ECO:0000313" key="14">
    <source>
        <dbReference type="RefSeq" id="XP_047740067.1"/>
    </source>
</evidence>
<dbReference type="RefSeq" id="XP_047740067.1">
    <property type="nucleotide sequence ID" value="XM_047884111.1"/>
</dbReference>
<keyword evidence="8 13" id="KW-0812">Transmembrane</keyword>
<evidence type="ECO:0000256" key="8">
    <source>
        <dbReference type="ARBA" id="ARBA00022692"/>
    </source>
</evidence>
<dbReference type="Gene3D" id="1.20.1410.10">
    <property type="entry name" value="I/LWEQ domain"/>
    <property type="match status" value="1"/>
</dbReference>
<dbReference type="GeneID" id="108668291"/>
<evidence type="ECO:0000256" key="11">
    <source>
        <dbReference type="ARBA" id="ARBA00023136"/>
    </source>
</evidence>
<evidence type="ECO:0000313" key="13">
    <source>
        <dbReference type="RefSeq" id="XP_018010965.1"/>
    </source>
</evidence>
<dbReference type="RefSeq" id="XP_018010965.1">
    <property type="nucleotide sequence ID" value="XM_018155476.2"/>
</dbReference>
<evidence type="ECO:0000256" key="2">
    <source>
        <dbReference type="ARBA" id="ARBA00004550"/>
    </source>
</evidence>
<comment type="similarity">
    <text evidence="4">Belongs to the TMEM98 family.</text>
</comment>
<dbReference type="GO" id="GO:0005886">
    <property type="term" value="C:plasma membrane"/>
    <property type="evidence" value="ECO:0007669"/>
    <property type="project" value="UniProtKB-SubCell"/>
</dbReference>
<dbReference type="PANTHER" id="PTHR32510">
    <property type="entry name" value="TRANSMEMBRANE PROTEIN 98"/>
    <property type="match status" value="1"/>
</dbReference>
<gene>
    <name evidence="13 14" type="primary">LOC108668291</name>
</gene>
<comment type="subcellular location">
    <subcellularLocation>
        <location evidence="1">Cell membrane</location>
        <topology evidence="1">Single-pass type II membrane protein</topology>
    </subcellularLocation>
    <subcellularLocation>
        <location evidence="3">Endoplasmic reticulum membrane</location>
        <topology evidence="3">Single-pass type II membrane protein</topology>
    </subcellularLocation>
    <subcellularLocation>
        <location evidence="2">Secreted</location>
        <location evidence="2">Extracellular exosome</location>
    </subcellularLocation>
</comment>
<keyword evidence="10" id="KW-1133">Transmembrane helix</keyword>
<keyword evidence="7" id="KW-0964">Secreted</keyword>
<evidence type="ECO:0000256" key="10">
    <source>
        <dbReference type="ARBA" id="ARBA00022989"/>
    </source>
</evidence>
<dbReference type="AlphaFoldDB" id="A0A8B7NBK0"/>
<reference evidence="13 14" key="1">
    <citation type="submission" date="2025-04" db="UniProtKB">
        <authorList>
            <consortium name="RefSeq"/>
        </authorList>
    </citation>
    <scope>IDENTIFICATION</scope>
    <source>
        <tissue evidence="13 14">Whole organism</tissue>
    </source>
</reference>
<evidence type="ECO:0000256" key="6">
    <source>
        <dbReference type="ARBA" id="ARBA00022475"/>
    </source>
</evidence>
<dbReference type="InterPro" id="IPR029668">
    <property type="entry name" value="TMEM98"/>
</dbReference>
<name>A0A8B7NBK0_HYAAZ</name>
<dbReference type="OrthoDB" id="5978425at2759"/>
<dbReference type="KEGG" id="hazt:108668291"/>
<proteinExistence type="inferred from homology"/>
<evidence type="ECO:0000256" key="4">
    <source>
        <dbReference type="ARBA" id="ARBA00011024"/>
    </source>
</evidence>
<evidence type="ECO:0000256" key="9">
    <source>
        <dbReference type="ARBA" id="ARBA00022824"/>
    </source>
</evidence>
<evidence type="ECO:0000256" key="1">
    <source>
        <dbReference type="ARBA" id="ARBA00004401"/>
    </source>
</evidence>
<evidence type="ECO:0000313" key="12">
    <source>
        <dbReference type="Proteomes" id="UP000694843"/>
    </source>
</evidence>
<dbReference type="GO" id="GO:0005789">
    <property type="term" value="C:endoplasmic reticulum membrane"/>
    <property type="evidence" value="ECO:0007669"/>
    <property type="project" value="UniProtKB-SubCell"/>
</dbReference>
<sequence>MLEPMDKLGAVALGVLLVAFVGATVAVVFICCRRQGLRRASTSHQIFNHAFRKPQVMLIDDSVTPIAESERYSNLELEDVKLAPQIKRILNDVQWVDDATGIVPHCLAILKLCHYLTERLVASAVDPLTQPQISRIIEASRRVSLRVDDVARAMYSSLDPRLLEARFTALVLTLALLTAHTHPFSPITGATPRSFLQRDIADALAEMERHVQVLREAADCYEEICDEPSVSAAPHSAITLPH</sequence>
<dbReference type="OMA" id="HMEVIRE"/>
<evidence type="ECO:0000256" key="5">
    <source>
        <dbReference type="ARBA" id="ARBA00014380"/>
    </source>
</evidence>
<dbReference type="Proteomes" id="UP000694843">
    <property type="component" value="Unplaced"/>
</dbReference>
<dbReference type="PANTHER" id="PTHR32510:SF3">
    <property type="entry name" value="TRANSMEMBRANE PROTEIN 98"/>
    <property type="match status" value="1"/>
</dbReference>